<dbReference type="Proteomes" id="UP000298200">
    <property type="component" value="Unassembled WGS sequence"/>
</dbReference>
<gene>
    <name evidence="1" type="ORF">EHQ46_17220</name>
</gene>
<dbReference type="PANTHER" id="PTHR35105:SF2">
    <property type="entry name" value="PROTEIN CDI"/>
    <property type="match status" value="1"/>
</dbReference>
<dbReference type="Pfam" id="PF01501">
    <property type="entry name" value="Glyco_transf_8"/>
    <property type="match status" value="1"/>
</dbReference>
<proteinExistence type="predicted"/>
<evidence type="ECO:0000313" key="2">
    <source>
        <dbReference type="Proteomes" id="UP000298200"/>
    </source>
</evidence>
<comment type="caution">
    <text evidence="1">The sequence shown here is derived from an EMBL/GenBank/DDBJ whole genome shotgun (WGS) entry which is preliminary data.</text>
</comment>
<evidence type="ECO:0000313" key="1">
    <source>
        <dbReference type="EMBL" id="TGL16969.1"/>
    </source>
</evidence>
<dbReference type="Gene3D" id="3.90.550.10">
    <property type="entry name" value="Spore Coat Polysaccharide Biosynthesis Protein SpsA, Chain A"/>
    <property type="match status" value="1"/>
</dbReference>
<dbReference type="InterPro" id="IPR002495">
    <property type="entry name" value="Glyco_trans_8"/>
</dbReference>
<sequence length="232" mass="26863">MNSDLIRVFIGHDRRIPVCFSVMAHSINSRASRPVSITPVALSQLGHVFKREWHPLQSTEFSFTRFLVPWLCNYSGWAIFTDNDMIVRDDIAKLWDLRDDKYAVMVVKHDQLANDSVKFLNAPQTKYEKKNWTSVMLINTAKCKALTPDYVNTASGLELHQFKWLESESLIGNLPPEWGHLVGENQPNPNAKLVHYTLGGPYYNEFIDCEFSDEWFLEKENMLYCAQLEKSK</sequence>
<dbReference type="InterPro" id="IPR029044">
    <property type="entry name" value="Nucleotide-diphossugar_trans"/>
</dbReference>
<protein>
    <submittedName>
        <fullName evidence="1">Glycosyltransferase</fullName>
    </submittedName>
</protein>
<dbReference type="SUPFAM" id="SSF53448">
    <property type="entry name" value="Nucleotide-diphospho-sugar transferases"/>
    <property type="match status" value="1"/>
</dbReference>
<dbReference type="RefSeq" id="WP_135637377.1">
    <property type="nucleotide sequence ID" value="NZ_RQFU01000026.1"/>
</dbReference>
<accession>A0ABY2LWT9</accession>
<keyword evidence="2" id="KW-1185">Reference proteome</keyword>
<name>A0ABY2LWT9_9LEPT</name>
<dbReference type="EMBL" id="RQFU01000026">
    <property type="protein sequence ID" value="TGL16969.1"/>
    <property type="molecule type" value="Genomic_DNA"/>
</dbReference>
<organism evidence="1 2">
    <name type="scientific">Leptospira yanagawae</name>
    <dbReference type="NCBI Taxonomy" id="293069"/>
    <lineage>
        <taxon>Bacteria</taxon>
        <taxon>Pseudomonadati</taxon>
        <taxon>Spirochaetota</taxon>
        <taxon>Spirochaetia</taxon>
        <taxon>Leptospirales</taxon>
        <taxon>Leptospiraceae</taxon>
        <taxon>Leptospira</taxon>
    </lineage>
</organism>
<dbReference type="PANTHER" id="PTHR35105">
    <property type="entry name" value="EXPRESSED PROTEIN"/>
    <property type="match status" value="1"/>
</dbReference>
<reference evidence="2" key="1">
    <citation type="journal article" date="2019" name="PLoS Negl. Trop. Dis.">
        <title>Revisiting the worldwide diversity of Leptospira species in the environment.</title>
        <authorList>
            <person name="Vincent A.T."/>
            <person name="Schiettekatte O."/>
            <person name="Bourhy P."/>
            <person name="Veyrier F.J."/>
            <person name="Picardeau M."/>
        </authorList>
    </citation>
    <scope>NUCLEOTIDE SEQUENCE [LARGE SCALE GENOMIC DNA]</scope>
    <source>
        <strain evidence="2">201800272</strain>
    </source>
</reference>